<dbReference type="InterPro" id="IPR001229">
    <property type="entry name" value="Jacalin-like_lectin_dom"/>
</dbReference>
<dbReference type="PANTHER" id="PTHR34007:SF1">
    <property type="entry name" value="AEROLYSIN-LIKE PROTEIN-RELATED"/>
    <property type="match status" value="1"/>
</dbReference>
<reference evidence="2" key="3">
    <citation type="submission" date="2025-09" db="UniProtKB">
        <authorList>
            <consortium name="Ensembl"/>
        </authorList>
    </citation>
    <scope>IDENTIFICATION</scope>
    <source>
        <strain evidence="2">Hd-rR</strain>
    </source>
</reference>
<dbReference type="GeneTree" id="ENSGT00940000174934"/>
<dbReference type="Bgee" id="ENSORLG00000028310">
    <property type="expression patterns" value="Expressed in pharyngeal gill and 13 other cell types or tissues"/>
</dbReference>
<feature type="domain" description="Jacalin-type lectin" evidence="1">
    <location>
        <begin position="9"/>
        <end position="111"/>
    </location>
</feature>
<evidence type="ECO:0000259" key="1">
    <source>
        <dbReference type="Pfam" id="PF01419"/>
    </source>
</evidence>
<proteinExistence type="predicted"/>
<dbReference type="PANTHER" id="PTHR34007">
    <property type="entry name" value="AEROLYSIN-LIKE PROTEIN-RELATED"/>
    <property type="match status" value="1"/>
</dbReference>
<keyword evidence="3" id="KW-1185">Reference proteome</keyword>
<evidence type="ECO:0000313" key="3">
    <source>
        <dbReference type="Proteomes" id="UP000001038"/>
    </source>
</evidence>
<dbReference type="Pfam" id="PF01419">
    <property type="entry name" value="Jacalin"/>
    <property type="match status" value="2"/>
</dbReference>
<dbReference type="Proteomes" id="UP000001038">
    <property type="component" value="Chromosome 19"/>
</dbReference>
<dbReference type="AlphaFoldDB" id="A0A3B3IKN4"/>
<dbReference type="Ensembl" id="ENSORLT00000040121.1">
    <property type="protein sequence ID" value="ENSORLP00000044501.1"/>
    <property type="gene ID" value="ENSORLG00000028310.1"/>
</dbReference>
<reference evidence="2" key="2">
    <citation type="submission" date="2025-08" db="UniProtKB">
        <authorList>
            <consortium name="Ensembl"/>
        </authorList>
    </citation>
    <scope>IDENTIFICATION</scope>
    <source>
        <strain evidence="2">Hd-rR</strain>
    </source>
</reference>
<sequence>MSYMSPISIVGGHGGSPFNFIGAKTGALLKKLDVCVGPTQVRSITVLMSDDVKETFGTSKGASDKMLSFDFEGDEYFSVLTLWPNNNGEYLGGIKFKTTKGNTFEAVMTNGKLSMPPTKVDEYFSLLTLWPNNNGEYLGGIKFKTTKGNTFEAVMTNGKLSMPPTKVDVGSGMCFGVQGRSGTEVDALGFMLIKDP</sequence>
<dbReference type="InParanoid" id="A0A3B3IKN4"/>
<evidence type="ECO:0000313" key="2">
    <source>
        <dbReference type="Ensembl" id="ENSORLP00000044501.1"/>
    </source>
</evidence>
<reference evidence="2 3" key="1">
    <citation type="journal article" date="2007" name="Nature">
        <title>The medaka draft genome and insights into vertebrate genome evolution.</title>
        <authorList>
            <person name="Kasahara M."/>
            <person name="Naruse K."/>
            <person name="Sasaki S."/>
            <person name="Nakatani Y."/>
            <person name="Qu W."/>
            <person name="Ahsan B."/>
            <person name="Yamada T."/>
            <person name="Nagayasu Y."/>
            <person name="Doi K."/>
            <person name="Kasai Y."/>
            <person name="Jindo T."/>
            <person name="Kobayashi D."/>
            <person name="Shimada A."/>
            <person name="Toyoda A."/>
            <person name="Kuroki Y."/>
            <person name="Fujiyama A."/>
            <person name="Sasaki T."/>
            <person name="Shimizu A."/>
            <person name="Asakawa S."/>
            <person name="Shimizu N."/>
            <person name="Hashimoto S."/>
            <person name="Yang J."/>
            <person name="Lee Y."/>
            <person name="Matsushima K."/>
            <person name="Sugano S."/>
            <person name="Sakaizumi M."/>
            <person name="Narita T."/>
            <person name="Ohishi K."/>
            <person name="Haga S."/>
            <person name="Ohta F."/>
            <person name="Nomoto H."/>
            <person name="Nogata K."/>
            <person name="Morishita T."/>
            <person name="Endo T."/>
            <person name="Shin-I T."/>
            <person name="Takeda H."/>
            <person name="Morishita S."/>
            <person name="Kohara Y."/>
        </authorList>
    </citation>
    <scope>NUCLEOTIDE SEQUENCE [LARGE SCALE GENOMIC DNA]</scope>
    <source>
        <strain evidence="2 3">Hd-rR</strain>
    </source>
</reference>
<dbReference type="InterPro" id="IPR053280">
    <property type="entry name" value="Aerolysin-like_pore-former"/>
</dbReference>
<dbReference type="Gene3D" id="2.100.10.30">
    <property type="entry name" value="Jacalin-like lectin domain"/>
    <property type="match status" value="2"/>
</dbReference>
<organism evidence="2 3">
    <name type="scientific">Oryzias latipes</name>
    <name type="common">Japanese rice fish</name>
    <name type="synonym">Japanese killifish</name>
    <dbReference type="NCBI Taxonomy" id="8090"/>
    <lineage>
        <taxon>Eukaryota</taxon>
        <taxon>Metazoa</taxon>
        <taxon>Chordata</taxon>
        <taxon>Craniata</taxon>
        <taxon>Vertebrata</taxon>
        <taxon>Euteleostomi</taxon>
        <taxon>Actinopterygii</taxon>
        <taxon>Neopterygii</taxon>
        <taxon>Teleostei</taxon>
        <taxon>Neoteleostei</taxon>
        <taxon>Acanthomorphata</taxon>
        <taxon>Ovalentaria</taxon>
        <taxon>Atherinomorphae</taxon>
        <taxon>Beloniformes</taxon>
        <taxon>Adrianichthyidae</taxon>
        <taxon>Oryziinae</taxon>
        <taxon>Oryzias</taxon>
    </lineage>
</organism>
<protein>
    <recommendedName>
        <fullName evidence="1">Jacalin-type lectin domain-containing protein</fullName>
    </recommendedName>
</protein>
<name>A0A3B3IKN4_ORYLA</name>
<dbReference type="InterPro" id="IPR036404">
    <property type="entry name" value="Jacalin-like_lectin_dom_sf"/>
</dbReference>
<accession>A0A3B3IKN4</accession>
<feature type="domain" description="Jacalin-type lectin" evidence="1">
    <location>
        <begin position="134"/>
        <end position="191"/>
    </location>
</feature>
<dbReference type="SUPFAM" id="SSF51101">
    <property type="entry name" value="Mannose-binding lectins"/>
    <property type="match status" value="2"/>
</dbReference>